<dbReference type="EMBL" id="CAMPGE010022400">
    <property type="protein sequence ID" value="CAI2380444.1"/>
    <property type="molecule type" value="Genomic_DNA"/>
</dbReference>
<dbReference type="AlphaFoldDB" id="A0AAD1XWY6"/>
<name>A0AAD1XWY6_EUPCR</name>
<proteinExistence type="predicted"/>
<gene>
    <name evidence="1" type="ORF">ECRASSUSDP1_LOCUS21878</name>
</gene>
<organism evidence="1 2">
    <name type="scientific">Euplotes crassus</name>
    <dbReference type="NCBI Taxonomy" id="5936"/>
    <lineage>
        <taxon>Eukaryota</taxon>
        <taxon>Sar</taxon>
        <taxon>Alveolata</taxon>
        <taxon>Ciliophora</taxon>
        <taxon>Intramacronucleata</taxon>
        <taxon>Spirotrichea</taxon>
        <taxon>Hypotrichia</taxon>
        <taxon>Euplotida</taxon>
        <taxon>Euplotidae</taxon>
        <taxon>Moneuplotes</taxon>
    </lineage>
</organism>
<comment type="caution">
    <text evidence="1">The sequence shown here is derived from an EMBL/GenBank/DDBJ whole genome shotgun (WGS) entry which is preliminary data.</text>
</comment>
<accession>A0AAD1XWY6</accession>
<keyword evidence="2" id="KW-1185">Reference proteome</keyword>
<dbReference type="Proteomes" id="UP001295684">
    <property type="component" value="Unassembled WGS sequence"/>
</dbReference>
<sequence>MELGDERERKDEALAITILVITKAVAISLLLSNINEPTEDEPASDGGTSFVCFDWSVCFVEFKGGICDHVFCSLDVCYPPCQLPHKLESPSCHTSQLGMFHSSTVISNLL</sequence>
<protein>
    <submittedName>
        <fullName evidence="1">Uncharacterized protein</fullName>
    </submittedName>
</protein>
<reference evidence="1" key="1">
    <citation type="submission" date="2023-07" db="EMBL/GenBank/DDBJ databases">
        <authorList>
            <consortium name="AG Swart"/>
            <person name="Singh M."/>
            <person name="Singh A."/>
            <person name="Seah K."/>
            <person name="Emmerich C."/>
        </authorList>
    </citation>
    <scope>NUCLEOTIDE SEQUENCE</scope>
    <source>
        <strain evidence="1">DP1</strain>
    </source>
</reference>
<evidence type="ECO:0000313" key="2">
    <source>
        <dbReference type="Proteomes" id="UP001295684"/>
    </source>
</evidence>
<evidence type="ECO:0000313" key="1">
    <source>
        <dbReference type="EMBL" id="CAI2380444.1"/>
    </source>
</evidence>